<dbReference type="EMBL" id="BPLR01016510">
    <property type="protein sequence ID" value="GIY84386.1"/>
    <property type="molecule type" value="Genomic_DNA"/>
</dbReference>
<gene>
    <name evidence="1" type="ORF">CEXT_645191</name>
</gene>
<dbReference type="AlphaFoldDB" id="A0AAV4WPH6"/>
<comment type="caution">
    <text evidence="1">The sequence shown here is derived from an EMBL/GenBank/DDBJ whole genome shotgun (WGS) entry which is preliminary data.</text>
</comment>
<evidence type="ECO:0000313" key="2">
    <source>
        <dbReference type="Proteomes" id="UP001054945"/>
    </source>
</evidence>
<organism evidence="1 2">
    <name type="scientific">Caerostris extrusa</name>
    <name type="common">Bark spider</name>
    <name type="synonym">Caerostris bankana</name>
    <dbReference type="NCBI Taxonomy" id="172846"/>
    <lineage>
        <taxon>Eukaryota</taxon>
        <taxon>Metazoa</taxon>
        <taxon>Ecdysozoa</taxon>
        <taxon>Arthropoda</taxon>
        <taxon>Chelicerata</taxon>
        <taxon>Arachnida</taxon>
        <taxon>Araneae</taxon>
        <taxon>Araneomorphae</taxon>
        <taxon>Entelegynae</taxon>
        <taxon>Araneoidea</taxon>
        <taxon>Araneidae</taxon>
        <taxon>Caerostris</taxon>
    </lineage>
</organism>
<sequence>MPACGTKYSPTNAQPIISCRQQKESIMLSFLTVPWRRKESSVLRYREVLRKRSGQIWSGKRFPDASDSFHLLSFLDYDTILFNCALEKKGIQCSEIPSRWKKKKSCQKWYGKRYPDASDRYYPFLTVPWRRKESSVLRYRVVGKSCQIWSGKRYPDASDRYYPFNSALEKKEIQCSKIPSLWKRKKFFRYGVESAIPTLQIGNDPLPNFEQAV</sequence>
<evidence type="ECO:0000313" key="1">
    <source>
        <dbReference type="EMBL" id="GIY84386.1"/>
    </source>
</evidence>
<keyword evidence="2" id="KW-1185">Reference proteome</keyword>
<dbReference type="Proteomes" id="UP001054945">
    <property type="component" value="Unassembled WGS sequence"/>
</dbReference>
<proteinExistence type="predicted"/>
<protein>
    <submittedName>
        <fullName evidence="1">Uncharacterized protein</fullName>
    </submittedName>
</protein>
<accession>A0AAV4WPH6</accession>
<reference evidence="1 2" key="1">
    <citation type="submission" date="2021-06" db="EMBL/GenBank/DDBJ databases">
        <title>Caerostris extrusa draft genome.</title>
        <authorList>
            <person name="Kono N."/>
            <person name="Arakawa K."/>
        </authorList>
    </citation>
    <scope>NUCLEOTIDE SEQUENCE [LARGE SCALE GENOMIC DNA]</scope>
</reference>
<name>A0AAV4WPH6_CAEEX</name>